<accession>A0A133UZ02</accession>
<protein>
    <submittedName>
        <fullName evidence="1">Transposase</fullName>
    </submittedName>
</protein>
<evidence type="ECO:0000313" key="2">
    <source>
        <dbReference type="Proteomes" id="UP000070520"/>
    </source>
</evidence>
<proteinExistence type="predicted"/>
<dbReference type="NCBIfam" id="NF033496">
    <property type="entry name" value="DUF2080_fam_acc"/>
    <property type="match status" value="1"/>
</dbReference>
<sequence length="53" mass="5919">MTGRVKITKEEFIISEDVEEVLKKKVTPFGTGAKVGCPKKYLGRTAYLVVCKE</sequence>
<reference evidence="1 2" key="1">
    <citation type="journal article" date="2016" name="Sci. Rep.">
        <title>Metabolic traits of an uncultured archaeal lineage -MSBL1- from brine pools of the Red Sea.</title>
        <authorList>
            <person name="Mwirichia R."/>
            <person name="Alam I."/>
            <person name="Rashid M."/>
            <person name="Vinu M."/>
            <person name="Ba-Alawi W."/>
            <person name="Anthony Kamau A."/>
            <person name="Kamanda Ngugi D."/>
            <person name="Goker M."/>
            <person name="Klenk H.P."/>
            <person name="Bajic V."/>
            <person name="Stingl U."/>
        </authorList>
    </citation>
    <scope>NUCLEOTIDE SEQUENCE [LARGE SCALE GENOMIC DNA]</scope>
    <source>
        <strain evidence="1">SCGC-AAA261C02</strain>
    </source>
</reference>
<dbReference type="InterPro" id="IPR019205">
    <property type="entry name" value="DUF2080_transposon-encoded"/>
</dbReference>
<gene>
    <name evidence="1" type="ORF">AKJ42_03245</name>
</gene>
<keyword evidence="2" id="KW-1185">Reference proteome</keyword>
<comment type="caution">
    <text evidence="1">The sequence shown here is derived from an EMBL/GenBank/DDBJ whole genome shotgun (WGS) entry which is preliminary data.</text>
</comment>
<organism evidence="1 2">
    <name type="scientific">candidate division MSBL1 archaeon SCGC-AAA261C02</name>
    <dbReference type="NCBI Taxonomy" id="1698272"/>
    <lineage>
        <taxon>Archaea</taxon>
        <taxon>Methanobacteriati</taxon>
        <taxon>Methanobacteriota</taxon>
        <taxon>candidate division MSBL1</taxon>
    </lineage>
</organism>
<dbReference type="AlphaFoldDB" id="A0A133UZ02"/>
<name>A0A133UZ02_9EURY</name>
<evidence type="ECO:0000313" key="1">
    <source>
        <dbReference type="EMBL" id="KXA99409.1"/>
    </source>
</evidence>
<dbReference type="Pfam" id="PF09853">
    <property type="entry name" value="DUF2080"/>
    <property type="match status" value="1"/>
</dbReference>
<dbReference type="Proteomes" id="UP000070520">
    <property type="component" value="Unassembled WGS sequence"/>
</dbReference>
<dbReference type="EMBL" id="LHXW01000046">
    <property type="protein sequence ID" value="KXA99409.1"/>
    <property type="molecule type" value="Genomic_DNA"/>
</dbReference>